<dbReference type="Gramene" id="PRQ26766">
    <property type="protein sequence ID" value="PRQ26766"/>
    <property type="gene ID" value="RchiOBHm_Chr6g0298191"/>
</dbReference>
<evidence type="ECO:0000313" key="1">
    <source>
        <dbReference type="EMBL" id="PRQ26766.1"/>
    </source>
</evidence>
<evidence type="ECO:0000313" key="2">
    <source>
        <dbReference type="Proteomes" id="UP000238479"/>
    </source>
</evidence>
<comment type="caution">
    <text evidence="1">The sequence shown here is derived from an EMBL/GenBank/DDBJ whole genome shotgun (WGS) entry which is preliminary data.</text>
</comment>
<sequence length="101" mass="11152">MAPTAAMLLLSDHPHSHHIKSNYPPPSFDSDLAPLPSPVTSFLGVQVSPLKWVSGLRTSIVCKARADSDHHDRDEKCLVSGEASEALMEKRFEEALRLSCW</sequence>
<reference evidence="1 2" key="1">
    <citation type="journal article" date="2018" name="Nat. Genet.">
        <title>The Rosa genome provides new insights in the design of modern roses.</title>
        <authorList>
            <person name="Bendahmane M."/>
        </authorList>
    </citation>
    <scope>NUCLEOTIDE SEQUENCE [LARGE SCALE GENOMIC DNA]</scope>
    <source>
        <strain evidence="2">cv. Old Blush</strain>
    </source>
</reference>
<dbReference type="Proteomes" id="UP000238479">
    <property type="component" value="Chromosome 6"/>
</dbReference>
<dbReference type="EMBL" id="PDCK01000044">
    <property type="protein sequence ID" value="PRQ26766.1"/>
    <property type="molecule type" value="Genomic_DNA"/>
</dbReference>
<organism evidence="1 2">
    <name type="scientific">Rosa chinensis</name>
    <name type="common">China rose</name>
    <dbReference type="NCBI Taxonomy" id="74649"/>
    <lineage>
        <taxon>Eukaryota</taxon>
        <taxon>Viridiplantae</taxon>
        <taxon>Streptophyta</taxon>
        <taxon>Embryophyta</taxon>
        <taxon>Tracheophyta</taxon>
        <taxon>Spermatophyta</taxon>
        <taxon>Magnoliopsida</taxon>
        <taxon>eudicotyledons</taxon>
        <taxon>Gunneridae</taxon>
        <taxon>Pentapetalae</taxon>
        <taxon>rosids</taxon>
        <taxon>fabids</taxon>
        <taxon>Rosales</taxon>
        <taxon>Rosaceae</taxon>
        <taxon>Rosoideae</taxon>
        <taxon>Rosoideae incertae sedis</taxon>
        <taxon>Rosa</taxon>
    </lineage>
</organism>
<proteinExistence type="predicted"/>
<gene>
    <name evidence="1" type="ORF">RchiOBHm_Chr6g0298191</name>
</gene>
<dbReference type="AlphaFoldDB" id="A0A2P6PXZ7"/>
<protein>
    <submittedName>
        <fullName evidence="1">Uncharacterized protein</fullName>
    </submittedName>
</protein>
<accession>A0A2P6PXZ7</accession>
<name>A0A2P6PXZ7_ROSCH</name>
<keyword evidence="2" id="KW-1185">Reference proteome</keyword>